<dbReference type="Pfam" id="PF00067">
    <property type="entry name" value="p450"/>
    <property type="match status" value="1"/>
</dbReference>
<gene>
    <name evidence="16" type="ORF">BEMITA_LOCUS4791</name>
</gene>
<dbReference type="Proteomes" id="UP001152759">
    <property type="component" value="Chromosome 2"/>
</dbReference>
<evidence type="ECO:0008006" key="18">
    <source>
        <dbReference type="Google" id="ProtNLM"/>
    </source>
</evidence>
<protein>
    <recommendedName>
        <fullName evidence="18">Cytochrome P450</fullName>
    </recommendedName>
</protein>
<keyword evidence="8" id="KW-0492">Microsome</keyword>
<dbReference type="OrthoDB" id="2789670at2759"/>
<comment type="cofactor">
    <cofactor evidence="1 13">
        <name>heme</name>
        <dbReference type="ChEBI" id="CHEBI:30413"/>
    </cofactor>
</comment>
<dbReference type="PRINTS" id="PR00385">
    <property type="entry name" value="P450"/>
</dbReference>
<dbReference type="InterPro" id="IPR001128">
    <property type="entry name" value="Cyt_P450"/>
</dbReference>
<reference evidence="16" key="1">
    <citation type="submission" date="2021-12" db="EMBL/GenBank/DDBJ databases">
        <authorList>
            <person name="King R."/>
        </authorList>
    </citation>
    <scope>NUCLEOTIDE SEQUENCE</scope>
</reference>
<dbReference type="InterPro" id="IPR050476">
    <property type="entry name" value="Insect_CytP450_Detox"/>
</dbReference>
<evidence type="ECO:0000256" key="13">
    <source>
        <dbReference type="PIRSR" id="PIRSR602401-1"/>
    </source>
</evidence>
<evidence type="ECO:0000313" key="17">
    <source>
        <dbReference type="Proteomes" id="UP001152759"/>
    </source>
</evidence>
<dbReference type="EMBL" id="OU963863">
    <property type="protein sequence ID" value="CAH0385575.1"/>
    <property type="molecule type" value="Genomic_DNA"/>
</dbReference>
<evidence type="ECO:0000256" key="7">
    <source>
        <dbReference type="ARBA" id="ARBA00022824"/>
    </source>
</evidence>
<accession>A0A9P0A6F2</accession>
<keyword evidence="17" id="KW-1185">Reference proteome</keyword>
<dbReference type="InterPro" id="IPR036396">
    <property type="entry name" value="Cyt_P450_sf"/>
</dbReference>
<evidence type="ECO:0000256" key="10">
    <source>
        <dbReference type="ARBA" id="ARBA00023004"/>
    </source>
</evidence>
<comment type="similarity">
    <text evidence="4 14">Belongs to the cytochrome P450 family.</text>
</comment>
<dbReference type="InterPro" id="IPR002401">
    <property type="entry name" value="Cyt_P450_E_grp-I"/>
</dbReference>
<evidence type="ECO:0000256" key="14">
    <source>
        <dbReference type="RuleBase" id="RU000461"/>
    </source>
</evidence>
<dbReference type="Gene3D" id="1.10.630.10">
    <property type="entry name" value="Cytochrome P450"/>
    <property type="match status" value="1"/>
</dbReference>
<dbReference type="PANTHER" id="PTHR24292:SF54">
    <property type="entry name" value="CYP9F3-RELATED"/>
    <property type="match status" value="1"/>
</dbReference>
<evidence type="ECO:0000256" key="1">
    <source>
        <dbReference type="ARBA" id="ARBA00001971"/>
    </source>
</evidence>
<dbReference type="PROSITE" id="PS00086">
    <property type="entry name" value="CYTOCHROME_P450"/>
    <property type="match status" value="1"/>
</dbReference>
<keyword evidence="15" id="KW-0812">Transmembrane</keyword>
<dbReference type="FunFam" id="1.10.630.10:FF:000042">
    <property type="entry name" value="Cytochrome P450"/>
    <property type="match status" value="1"/>
</dbReference>
<proteinExistence type="inferred from homology"/>
<evidence type="ECO:0000256" key="9">
    <source>
        <dbReference type="ARBA" id="ARBA00023002"/>
    </source>
</evidence>
<keyword evidence="9 14" id="KW-0560">Oxidoreductase</keyword>
<dbReference type="GO" id="GO:0020037">
    <property type="term" value="F:heme binding"/>
    <property type="evidence" value="ECO:0007669"/>
    <property type="project" value="InterPro"/>
</dbReference>
<dbReference type="SUPFAM" id="SSF48264">
    <property type="entry name" value="Cytochrome P450"/>
    <property type="match status" value="1"/>
</dbReference>
<dbReference type="GO" id="GO:0016705">
    <property type="term" value="F:oxidoreductase activity, acting on paired donors, with incorporation or reduction of molecular oxygen"/>
    <property type="evidence" value="ECO:0007669"/>
    <property type="project" value="InterPro"/>
</dbReference>
<sequence length="507" mass="59151">MVFHELLLSACFSLIAFLVYLVIHYYRSYTTWSREGSRLPYIPFPRDCVFYPIQKSLTLQKFYNELAPHPIGGFYKMSRPYLLVRDPELLRRILIKDFSHFVDHGFDIDEGLDPLNAHIFNLEGERWRAIRQKLTPIFSGAKMKAMWPLMMECEKVLTGHLDRLIESGTEFEVKDVMKKFAMDVIGTCAFGLRCDAIQDPESEFRKTTETVLRESHIFFLRSLLRSMGLNLVRFLKWKRIDKSVDDFFFSLVRECTKMRAKNQHTRNDLMQHLINLQHEEQEALKKDNSQAEPLMTDSVVASHAFVFFVGGFETTSGTLSFVFYNLALHPEVMEKCRAEVREVLQRHGGTMTYDSLKDMTYIQCVIDETLRVYPNVGWLERVCQEPYELPDGSYTIKKNARLLLPIYAFHMDPKYFPNPERFDPDRFSDENKNKIVPGTYFPFGDGPRSCIGLRFARMEMKAAIASLIMRYDIEPSQKTDVPVQFAPTSMLISASNGIWLKWKKRNV</sequence>
<dbReference type="PANTHER" id="PTHR24292">
    <property type="entry name" value="CYTOCHROME P450"/>
    <property type="match status" value="1"/>
</dbReference>
<evidence type="ECO:0000313" key="16">
    <source>
        <dbReference type="EMBL" id="CAH0385575.1"/>
    </source>
</evidence>
<feature type="binding site" description="axial binding residue" evidence="13">
    <location>
        <position position="450"/>
    </location>
    <ligand>
        <name>heme</name>
        <dbReference type="ChEBI" id="CHEBI:30413"/>
    </ligand>
    <ligandPart>
        <name>Fe</name>
        <dbReference type="ChEBI" id="CHEBI:18248"/>
    </ligandPart>
</feature>
<dbReference type="AlphaFoldDB" id="A0A9P0A6F2"/>
<name>A0A9P0A6F2_BEMTA</name>
<feature type="transmembrane region" description="Helical" evidence="15">
    <location>
        <begin position="6"/>
        <end position="26"/>
    </location>
</feature>
<keyword evidence="11 14" id="KW-0503">Monooxygenase</keyword>
<organism evidence="16 17">
    <name type="scientific">Bemisia tabaci</name>
    <name type="common">Sweetpotato whitefly</name>
    <name type="synonym">Aleurodes tabaci</name>
    <dbReference type="NCBI Taxonomy" id="7038"/>
    <lineage>
        <taxon>Eukaryota</taxon>
        <taxon>Metazoa</taxon>
        <taxon>Ecdysozoa</taxon>
        <taxon>Arthropoda</taxon>
        <taxon>Hexapoda</taxon>
        <taxon>Insecta</taxon>
        <taxon>Pterygota</taxon>
        <taxon>Neoptera</taxon>
        <taxon>Paraneoptera</taxon>
        <taxon>Hemiptera</taxon>
        <taxon>Sternorrhyncha</taxon>
        <taxon>Aleyrodoidea</taxon>
        <taxon>Aleyrodidae</taxon>
        <taxon>Aleyrodinae</taxon>
        <taxon>Bemisia</taxon>
    </lineage>
</organism>
<dbReference type="GO" id="GO:0004497">
    <property type="term" value="F:monooxygenase activity"/>
    <property type="evidence" value="ECO:0007669"/>
    <property type="project" value="UniProtKB-KW"/>
</dbReference>
<evidence type="ECO:0000256" key="5">
    <source>
        <dbReference type="ARBA" id="ARBA00022617"/>
    </source>
</evidence>
<comment type="subcellular location">
    <subcellularLocation>
        <location evidence="3">Endoplasmic reticulum membrane</location>
        <topology evidence="3">Peripheral membrane protein</topology>
    </subcellularLocation>
    <subcellularLocation>
        <location evidence="2">Microsome membrane</location>
        <topology evidence="2">Peripheral membrane protein</topology>
    </subcellularLocation>
</comment>
<keyword evidence="5 13" id="KW-0349">Heme</keyword>
<dbReference type="GO" id="GO:0005789">
    <property type="term" value="C:endoplasmic reticulum membrane"/>
    <property type="evidence" value="ECO:0007669"/>
    <property type="project" value="UniProtKB-SubCell"/>
</dbReference>
<dbReference type="KEGG" id="btab:109039631"/>
<evidence type="ECO:0000256" key="3">
    <source>
        <dbReference type="ARBA" id="ARBA00004406"/>
    </source>
</evidence>
<dbReference type="CDD" id="cd11056">
    <property type="entry name" value="CYP6-like"/>
    <property type="match status" value="1"/>
</dbReference>
<evidence type="ECO:0000256" key="15">
    <source>
        <dbReference type="SAM" id="Phobius"/>
    </source>
</evidence>
<dbReference type="PRINTS" id="PR00463">
    <property type="entry name" value="EP450I"/>
</dbReference>
<evidence type="ECO:0000256" key="8">
    <source>
        <dbReference type="ARBA" id="ARBA00022848"/>
    </source>
</evidence>
<evidence type="ECO:0000256" key="6">
    <source>
        <dbReference type="ARBA" id="ARBA00022723"/>
    </source>
</evidence>
<evidence type="ECO:0000256" key="4">
    <source>
        <dbReference type="ARBA" id="ARBA00010617"/>
    </source>
</evidence>
<dbReference type="InterPro" id="IPR017972">
    <property type="entry name" value="Cyt_P450_CS"/>
</dbReference>
<keyword evidence="12 15" id="KW-0472">Membrane</keyword>
<keyword evidence="10 13" id="KW-0408">Iron</keyword>
<evidence type="ECO:0000256" key="2">
    <source>
        <dbReference type="ARBA" id="ARBA00004174"/>
    </source>
</evidence>
<dbReference type="GO" id="GO:0005506">
    <property type="term" value="F:iron ion binding"/>
    <property type="evidence" value="ECO:0007669"/>
    <property type="project" value="InterPro"/>
</dbReference>
<keyword evidence="6 13" id="KW-0479">Metal-binding</keyword>
<evidence type="ECO:0000256" key="11">
    <source>
        <dbReference type="ARBA" id="ARBA00023033"/>
    </source>
</evidence>
<keyword evidence="15" id="KW-1133">Transmembrane helix</keyword>
<evidence type="ECO:0000256" key="12">
    <source>
        <dbReference type="ARBA" id="ARBA00023136"/>
    </source>
</evidence>
<keyword evidence="7" id="KW-0256">Endoplasmic reticulum</keyword>